<dbReference type="PANTHER" id="PTHR41807">
    <property type="entry name" value="GLUTATHIONE TRANSFERASE 3"/>
    <property type="match status" value="1"/>
</dbReference>
<feature type="transmembrane region" description="Helical" evidence="2">
    <location>
        <begin position="294"/>
        <end position="313"/>
    </location>
</feature>
<evidence type="ECO:0000313" key="4">
    <source>
        <dbReference type="Proteomes" id="UP001306508"/>
    </source>
</evidence>
<protein>
    <submittedName>
        <fullName evidence="3">Uncharacterized protein</fullName>
    </submittedName>
</protein>
<keyword evidence="2" id="KW-0812">Transmembrane</keyword>
<accession>A0AAN7W0B2</accession>
<dbReference type="InterPro" id="IPR038872">
    <property type="entry name" value="Put_GTT3"/>
</dbReference>
<feature type="region of interest" description="Disordered" evidence="1">
    <location>
        <begin position="67"/>
        <end position="108"/>
    </location>
</feature>
<name>A0AAN7W0B2_9SACH</name>
<proteinExistence type="predicted"/>
<evidence type="ECO:0000256" key="2">
    <source>
        <dbReference type="SAM" id="Phobius"/>
    </source>
</evidence>
<reference evidence="4" key="1">
    <citation type="submission" date="2023-07" db="EMBL/GenBank/DDBJ databases">
        <title>A draft genome of Kazachstania heterogenica Y-27499.</title>
        <authorList>
            <person name="Donic C."/>
            <person name="Kralova J.S."/>
            <person name="Fidel L."/>
            <person name="Ben-Dor S."/>
            <person name="Jung S."/>
        </authorList>
    </citation>
    <scope>NUCLEOTIDE SEQUENCE [LARGE SCALE GENOMIC DNA]</scope>
    <source>
        <strain evidence="4">Y27499</strain>
    </source>
</reference>
<keyword evidence="2" id="KW-0472">Membrane</keyword>
<dbReference type="Proteomes" id="UP001306508">
    <property type="component" value="Unassembled WGS sequence"/>
</dbReference>
<feature type="compositionally biased region" description="Acidic residues" evidence="1">
    <location>
        <begin position="95"/>
        <end position="108"/>
    </location>
</feature>
<gene>
    <name evidence="3" type="ORF">RI543_004385</name>
</gene>
<dbReference type="GO" id="GO:0016020">
    <property type="term" value="C:membrane"/>
    <property type="evidence" value="ECO:0007669"/>
    <property type="project" value="TreeGrafter"/>
</dbReference>
<dbReference type="EMBL" id="JAWIZZ010000053">
    <property type="protein sequence ID" value="KAK5778714.1"/>
    <property type="molecule type" value="Genomic_DNA"/>
</dbReference>
<dbReference type="PANTHER" id="PTHR41807:SF1">
    <property type="entry name" value="GLUTATHIONE TRANSFERASE 3"/>
    <property type="match status" value="1"/>
</dbReference>
<comment type="caution">
    <text evidence="3">The sequence shown here is derived from an EMBL/GenBank/DDBJ whole genome shotgun (WGS) entry which is preliminary data.</text>
</comment>
<evidence type="ECO:0000313" key="3">
    <source>
        <dbReference type="EMBL" id="KAK5778714.1"/>
    </source>
</evidence>
<keyword evidence="2" id="KW-1133">Transmembrane helix</keyword>
<evidence type="ECO:0000256" key="1">
    <source>
        <dbReference type="SAM" id="MobiDB-lite"/>
    </source>
</evidence>
<sequence length="364" mass="43085">MAASKKKYSFERWRKIDLLDLADKLNIYIATSAKKDDVIKILETYLDSLDSPLDTLEYPELSQYYSSFRDDDYDSDSERSRLRLRPKVENTSGQESDEYENENQNENENENVEFLSSLKNIHDNKSFEKSELKDILDNENKEIKHEQNLNKPPYVQKNYINNLFFGDEKSDETVRSFKFNLHEYFTDIVQKTSEYNENIQLYLSNLETVYRIFALVEFMSLLYGIQKVVKRDCQNGHELNVKEHLTMDFTPQLEYTEILIICLMWLISYVGIPILIGYYFNFAREVFDLSVDQMVYNLAKLLVIYFIHSSSFFTNSCNADYNNSANDFVNFVNNLIGRQQTYLNRFGYYVKIITVSLDTQQFNK</sequence>
<feature type="transmembrane region" description="Helical" evidence="2">
    <location>
        <begin position="258"/>
        <end position="282"/>
    </location>
</feature>
<dbReference type="AlphaFoldDB" id="A0AAN7W0B2"/>
<keyword evidence="4" id="KW-1185">Reference proteome</keyword>
<organism evidence="3 4">
    <name type="scientific">Arxiozyma heterogenica</name>
    <dbReference type="NCBI Taxonomy" id="278026"/>
    <lineage>
        <taxon>Eukaryota</taxon>
        <taxon>Fungi</taxon>
        <taxon>Dikarya</taxon>
        <taxon>Ascomycota</taxon>
        <taxon>Saccharomycotina</taxon>
        <taxon>Saccharomycetes</taxon>
        <taxon>Saccharomycetales</taxon>
        <taxon>Saccharomycetaceae</taxon>
        <taxon>Arxiozyma</taxon>
    </lineage>
</organism>